<gene>
    <name evidence="3" type="ORF">BECKH772A_GA0070896_103744</name>
    <name evidence="2" type="ORF">BECKH772B_GA0070898_103704</name>
    <name evidence="4" type="ORF">BECKH772C_GA0070978_103594</name>
</gene>
<proteinExistence type="predicted"/>
<protein>
    <submittedName>
        <fullName evidence="3">Uncharacterized protein</fullName>
    </submittedName>
</protein>
<feature type="compositionally biased region" description="Pro residues" evidence="1">
    <location>
        <begin position="26"/>
        <end position="35"/>
    </location>
</feature>
<evidence type="ECO:0000256" key="1">
    <source>
        <dbReference type="SAM" id="MobiDB-lite"/>
    </source>
</evidence>
<dbReference type="AlphaFoldDB" id="A0A450VGW1"/>
<dbReference type="EMBL" id="CAADFI010000370">
    <property type="protein sequence ID" value="VFK03660.1"/>
    <property type="molecule type" value="Genomic_DNA"/>
</dbReference>
<feature type="compositionally biased region" description="Basic and acidic residues" evidence="1">
    <location>
        <begin position="9"/>
        <end position="19"/>
    </location>
</feature>
<accession>A0A450VGW1</accession>
<evidence type="ECO:0000313" key="2">
    <source>
        <dbReference type="EMBL" id="VFK03660.1"/>
    </source>
</evidence>
<evidence type="ECO:0000313" key="4">
    <source>
        <dbReference type="EMBL" id="VFK06573.1"/>
    </source>
</evidence>
<organism evidence="3">
    <name type="scientific">Candidatus Kentrum eta</name>
    <dbReference type="NCBI Taxonomy" id="2126337"/>
    <lineage>
        <taxon>Bacteria</taxon>
        <taxon>Pseudomonadati</taxon>
        <taxon>Pseudomonadota</taxon>
        <taxon>Gammaproteobacteria</taxon>
        <taxon>Candidatus Kentrum</taxon>
    </lineage>
</organism>
<evidence type="ECO:0000313" key="3">
    <source>
        <dbReference type="EMBL" id="VFK04034.1"/>
    </source>
</evidence>
<dbReference type="EMBL" id="CAADFJ010000359">
    <property type="protein sequence ID" value="VFK06573.1"/>
    <property type="molecule type" value="Genomic_DNA"/>
</dbReference>
<feature type="region of interest" description="Disordered" evidence="1">
    <location>
        <begin position="9"/>
        <end position="50"/>
    </location>
</feature>
<feature type="region of interest" description="Disordered" evidence="1">
    <location>
        <begin position="133"/>
        <end position="177"/>
    </location>
</feature>
<name>A0A450VGW1_9GAMM</name>
<reference evidence="3" key="1">
    <citation type="submission" date="2019-02" db="EMBL/GenBank/DDBJ databases">
        <authorList>
            <person name="Gruber-Vodicka R. H."/>
            <person name="Seah K. B. B."/>
        </authorList>
    </citation>
    <scope>NUCLEOTIDE SEQUENCE</scope>
    <source>
        <strain evidence="4">BECK_SA2B12</strain>
        <strain evidence="3">BECK_SA2B15</strain>
        <strain evidence="2">BECK_SA2B20</strain>
    </source>
</reference>
<sequence length="177" mass="19334">MKRLIHIFRSGEHRSEGGRPFDFPRPISPPPPGPMTPLATRRPLVKGHPGTDDPAYGWVARLLHGPDGLRMETRHVDPAFARQVDSRAFAKVSPSFYRPTDPNNPVPGVWYLRHVGFLGARPPAIKGLEDPSYAEGAGGEDGCVTFAEDLDLADTEPKAPPSPRTPHGEPTPMEKPP</sequence>
<dbReference type="EMBL" id="CAADFG010000374">
    <property type="protein sequence ID" value="VFK04034.1"/>
    <property type="molecule type" value="Genomic_DNA"/>
</dbReference>